<reference evidence="1 2" key="1">
    <citation type="journal article" date="2012" name="Genome Biol.">
        <title>The genome of the polar eukaryotic microalga coccomyxa subellipsoidea reveals traits of cold adaptation.</title>
        <authorList>
            <person name="Blanc G."/>
            <person name="Agarkova I."/>
            <person name="Grimwood J."/>
            <person name="Kuo A."/>
            <person name="Brueggeman A."/>
            <person name="Dunigan D."/>
            <person name="Gurnon J."/>
            <person name="Ladunga I."/>
            <person name="Lindquist E."/>
            <person name="Lucas S."/>
            <person name="Pangilinan J."/>
            <person name="Proschold T."/>
            <person name="Salamov A."/>
            <person name="Schmutz J."/>
            <person name="Weeks D."/>
            <person name="Yamada T."/>
            <person name="Claverie J.M."/>
            <person name="Grigoriev I."/>
            <person name="Van Etten J."/>
            <person name="Lomsadze A."/>
            <person name="Borodovsky M."/>
        </authorList>
    </citation>
    <scope>NUCLEOTIDE SEQUENCE [LARGE SCALE GENOMIC DNA]</scope>
    <source>
        <strain evidence="1 2">C-169</strain>
    </source>
</reference>
<keyword evidence="2" id="KW-1185">Reference proteome</keyword>
<dbReference type="EMBL" id="AGSI01000017">
    <property type="protein sequence ID" value="EIE19895.1"/>
    <property type="molecule type" value="Genomic_DNA"/>
</dbReference>
<sequence length="135" mass="15205">MPAQLESMTSLTSLIMSSPRDSARFRIRRDLGPIIRLPKLQILSLVHGLDIKEIPAYQVWDARSLCILGLAWYELAKRKSQLCVKLLGQARMRSCGVIRKRTELPVHYCFGRLKRHAGGYECGAEAQVRVSAALV</sequence>
<evidence type="ECO:0000313" key="2">
    <source>
        <dbReference type="Proteomes" id="UP000007264"/>
    </source>
</evidence>
<dbReference type="KEGG" id="csl:COCSUDRAFT_34125"/>
<dbReference type="AlphaFoldDB" id="I0YNC6"/>
<evidence type="ECO:0000313" key="1">
    <source>
        <dbReference type="EMBL" id="EIE19895.1"/>
    </source>
</evidence>
<dbReference type="RefSeq" id="XP_005644439.1">
    <property type="nucleotide sequence ID" value="XM_005644382.1"/>
</dbReference>
<dbReference type="Proteomes" id="UP000007264">
    <property type="component" value="Unassembled WGS sequence"/>
</dbReference>
<proteinExistence type="predicted"/>
<name>I0YNC6_COCSC</name>
<accession>I0YNC6</accession>
<comment type="caution">
    <text evidence="1">The sequence shown here is derived from an EMBL/GenBank/DDBJ whole genome shotgun (WGS) entry which is preliminary data.</text>
</comment>
<organism evidence="1 2">
    <name type="scientific">Coccomyxa subellipsoidea (strain C-169)</name>
    <name type="common">Green microalga</name>
    <dbReference type="NCBI Taxonomy" id="574566"/>
    <lineage>
        <taxon>Eukaryota</taxon>
        <taxon>Viridiplantae</taxon>
        <taxon>Chlorophyta</taxon>
        <taxon>core chlorophytes</taxon>
        <taxon>Trebouxiophyceae</taxon>
        <taxon>Trebouxiophyceae incertae sedis</taxon>
        <taxon>Coccomyxaceae</taxon>
        <taxon>Coccomyxa</taxon>
        <taxon>Coccomyxa subellipsoidea</taxon>
    </lineage>
</organism>
<gene>
    <name evidence="1" type="ORF">COCSUDRAFT_34125</name>
</gene>
<dbReference type="GeneID" id="17037869"/>
<protein>
    <submittedName>
        <fullName evidence="1">Uncharacterized protein</fullName>
    </submittedName>
</protein>